<dbReference type="PROSITE" id="PS51678">
    <property type="entry name" value="SAM_MT_PRMT"/>
    <property type="match status" value="1"/>
</dbReference>
<sequence>MKTEEKKYVKKNRGSKIVGQCDNRNHDLSHAECKANALPTELIAQWFASQTDVTTMSHSFKRFSYSSNQILRQSPFKPLTYYGLVTLNIEPHLKIQTQITTTMAFMRKCLFAVRAGAKHVIGVDMSSIIEKAREIVAVNGMADHITLLQGKMEEVQLPYPKVDIIISEWMGYFLLYESMLDTVLYARDNYLVADGKIFPDKATVYLAGIEDGEYKDDKIGFWDNVWGFNYSPMKNVALTEPLVDTVELKALVTDPCPVLTLDLYTVTTADLVFTVPFKLTAKRNDFIHAIIAWFDIDFTACHKKIRFSTGPHAKYTHWKQTVFYIREVLTIEENECVTGFLDNKPNEKNKRDLDIKISYTFETEDETRAAQGSCEYKMC</sequence>
<evidence type="ECO:0000256" key="2">
    <source>
        <dbReference type="ARBA" id="ARBA00022679"/>
    </source>
</evidence>
<dbReference type="OrthoDB" id="7848332at2759"/>
<dbReference type="InterPro" id="IPR025799">
    <property type="entry name" value="Arg_MeTrfase"/>
</dbReference>
<dbReference type="SUPFAM" id="SSF53335">
    <property type="entry name" value="S-adenosyl-L-methionine-dependent methyltransferases"/>
    <property type="match status" value="1"/>
</dbReference>
<keyword evidence="1 4" id="KW-0489">Methyltransferase</keyword>
<evidence type="ECO:0000313" key="7">
    <source>
        <dbReference type="Proteomes" id="UP000002624"/>
    </source>
</evidence>
<feature type="domain" description="Protein arginine N-methyltransferase" evidence="5">
    <location>
        <begin position="200"/>
        <end position="362"/>
    </location>
</feature>
<evidence type="ECO:0000259" key="5">
    <source>
        <dbReference type="Pfam" id="PF22528"/>
    </source>
</evidence>
<dbReference type="VEuPathDB" id="FungiDB:HCDG_08651"/>
<protein>
    <submittedName>
        <fullName evidence="6">HNRNP arginine N-methyltransferase</fullName>
    </submittedName>
</protein>
<reference evidence="7" key="1">
    <citation type="submission" date="2009-05" db="EMBL/GenBank/DDBJ databases">
        <title>The genome sequence of Ajellomyces capsulatus strain H143.</title>
        <authorList>
            <person name="Champion M."/>
            <person name="Cuomo C.A."/>
            <person name="Ma L.-J."/>
            <person name="Henn M.R."/>
            <person name="Sil A."/>
            <person name="Goldman B."/>
            <person name="Young S.K."/>
            <person name="Kodira C.D."/>
            <person name="Zeng Q."/>
            <person name="Koehrsen M."/>
            <person name="Alvarado L."/>
            <person name="Berlin A.M."/>
            <person name="Borenstein D."/>
            <person name="Chen Z."/>
            <person name="Engels R."/>
            <person name="Freedman E."/>
            <person name="Gellesch M."/>
            <person name="Goldberg J."/>
            <person name="Griggs A."/>
            <person name="Gujja S."/>
            <person name="Heiman D.I."/>
            <person name="Hepburn T.A."/>
            <person name="Howarth C."/>
            <person name="Jen D."/>
            <person name="Larson L."/>
            <person name="Lewis B."/>
            <person name="Mehta T."/>
            <person name="Park D."/>
            <person name="Pearson M."/>
            <person name="Roberts A."/>
            <person name="Saif S."/>
            <person name="Shea T.D."/>
            <person name="Shenoy N."/>
            <person name="Sisk P."/>
            <person name="Stolte C."/>
            <person name="Sykes S."/>
            <person name="Walk T."/>
            <person name="White J."/>
            <person name="Yandava C."/>
            <person name="Klein B."/>
            <person name="McEwen J.G."/>
            <person name="Puccia R."/>
            <person name="Goldman G.H."/>
            <person name="Felipe M.S."/>
            <person name="Nino-Vega G."/>
            <person name="San-Blas G."/>
            <person name="Taylor J.W."/>
            <person name="Mendoza L."/>
            <person name="Galagan J.E."/>
            <person name="Nusbaum C."/>
            <person name="Birren B.W."/>
        </authorList>
    </citation>
    <scope>NUCLEOTIDE SEQUENCE [LARGE SCALE GENOMIC DNA]</scope>
    <source>
        <strain evidence="7">H143</strain>
    </source>
</reference>
<dbReference type="STRING" id="544712.C6HRR6"/>
<name>C6HRR6_AJECH</name>
<dbReference type="HOGENOM" id="CLU_017375_1_1_1"/>
<dbReference type="CDD" id="cd02440">
    <property type="entry name" value="AdoMet_MTases"/>
    <property type="match status" value="1"/>
</dbReference>
<dbReference type="InterPro" id="IPR029063">
    <property type="entry name" value="SAM-dependent_MTases_sf"/>
</dbReference>
<dbReference type="Pfam" id="PF22528">
    <property type="entry name" value="PRMT_C"/>
    <property type="match status" value="1"/>
</dbReference>
<dbReference type="FunFam" id="2.70.160.11:FF:000001">
    <property type="entry name" value="Blast:Protein arginine N-methyltransferase 1"/>
    <property type="match status" value="1"/>
</dbReference>
<organism evidence="6 7">
    <name type="scientific">Ajellomyces capsulatus (strain H143)</name>
    <name type="common">Darling's disease fungus</name>
    <name type="synonym">Histoplasma capsulatum</name>
    <dbReference type="NCBI Taxonomy" id="544712"/>
    <lineage>
        <taxon>Eukaryota</taxon>
        <taxon>Fungi</taxon>
        <taxon>Dikarya</taxon>
        <taxon>Ascomycota</taxon>
        <taxon>Pezizomycotina</taxon>
        <taxon>Eurotiomycetes</taxon>
        <taxon>Eurotiomycetidae</taxon>
        <taxon>Onygenales</taxon>
        <taxon>Ajellomycetaceae</taxon>
        <taxon>Histoplasma</taxon>
    </lineage>
</organism>
<evidence type="ECO:0000256" key="1">
    <source>
        <dbReference type="ARBA" id="ARBA00022603"/>
    </source>
</evidence>
<dbReference type="PANTHER" id="PTHR11006">
    <property type="entry name" value="PROTEIN ARGININE N-METHYLTRANSFERASE"/>
    <property type="match status" value="1"/>
</dbReference>
<dbReference type="GO" id="GO:0042054">
    <property type="term" value="F:histone methyltransferase activity"/>
    <property type="evidence" value="ECO:0007669"/>
    <property type="project" value="TreeGrafter"/>
</dbReference>
<dbReference type="eggNOG" id="KOG1499">
    <property type="taxonomic scope" value="Eukaryota"/>
</dbReference>
<dbReference type="GO" id="GO:0005634">
    <property type="term" value="C:nucleus"/>
    <property type="evidence" value="ECO:0007669"/>
    <property type="project" value="TreeGrafter"/>
</dbReference>
<dbReference type="Proteomes" id="UP000002624">
    <property type="component" value="Unassembled WGS sequence"/>
</dbReference>
<dbReference type="PANTHER" id="PTHR11006:SF53">
    <property type="entry name" value="PROTEIN ARGININE N-METHYLTRANSFERASE 3"/>
    <property type="match status" value="1"/>
</dbReference>
<evidence type="ECO:0000256" key="3">
    <source>
        <dbReference type="ARBA" id="ARBA00022691"/>
    </source>
</evidence>
<dbReference type="AlphaFoldDB" id="C6HRR6"/>
<dbReference type="GO" id="GO:0016274">
    <property type="term" value="F:protein-arginine N-methyltransferase activity"/>
    <property type="evidence" value="ECO:0007669"/>
    <property type="project" value="InterPro"/>
</dbReference>
<dbReference type="GO" id="GO:0032259">
    <property type="term" value="P:methylation"/>
    <property type="evidence" value="ECO:0007669"/>
    <property type="project" value="UniProtKB-KW"/>
</dbReference>
<keyword evidence="3 4" id="KW-0949">S-adenosyl-L-methionine</keyword>
<accession>C6HRR6</accession>
<dbReference type="Gene3D" id="2.70.160.11">
    <property type="entry name" value="Hnrnp arginine n-methyltransferase1"/>
    <property type="match status" value="1"/>
</dbReference>
<dbReference type="Gene3D" id="3.40.50.150">
    <property type="entry name" value="Vaccinia Virus protein VP39"/>
    <property type="match status" value="1"/>
</dbReference>
<gene>
    <name evidence="6" type="ORF">HCDG_08651</name>
</gene>
<dbReference type="OMA" id="CTHTKVK"/>
<dbReference type="InterPro" id="IPR055135">
    <property type="entry name" value="PRMT_dom"/>
</dbReference>
<dbReference type="EMBL" id="GG692436">
    <property type="protein sequence ID" value="EER37199.1"/>
    <property type="molecule type" value="Genomic_DNA"/>
</dbReference>
<proteinExistence type="predicted"/>
<evidence type="ECO:0000313" key="6">
    <source>
        <dbReference type="EMBL" id="EER37199.1"/>
    </source>
</evidence>
<keyword evidence="2 4" id="KW-0808">Transferase</keyword>
<evidence type="ECO:0000256" key="4">
    <source>
        <dbReference type="PROSITE-ProRule" id="PRU01015"/>
    </source>
</evidence>